<accession>A0A833H3L5</accession>
<evidence type="ECO:0000313" key="2">
    <source>
        <dbReference type="Proteomes" id="UP000460298"/>
    </source>
</evidence>
<evidence type="ECO:0000313" key="1">
    <source>
        <dbReference type="EMBL" id="KAB2934294.1"/>
    </source>
</evidence>
<name>A0A833H3L5_9LEPT</name>
<comment type="caution">
    <text evidence="1">The sequence shown here is derived from an EMBL/GenBank/DDBJ whole genome shotgun (WGS) entry which is preliminary data.</text>
</comment>
<reference evidence="1 2" key="1">
    <citation type="submission" date="2019-10" db="EMBL/GenBank/DDBJ databases">
        <title>Extracellular Electron Transfer in a Candidatus Methanoperedens spp. Enrichment Culture.</title>
        <authorList>
            <person name="Berger S."/>
            <person name="Rangel Shaw D."/>
            <person name="Berben T."/>
            <person name="In 'T Zandt M."/>
            <person name="Frank J."/>
            <person name="Reimann J."/>
            <person name="Jetten M.S.M."/>
            <person name="Welte C.U."/>
        </authorList>
    </citation>
    <scope>NUCLEOTIDE SEQUENCE [LARGE SCALE GENOMIC DNA]</scope>
    <source>
        <strain evidence="1">SB12</strain>
    </source>
</reference>
<organism evidence="1 2">
    <name type="scientific">Leptonema illini</name>
    <dbReference type="NCBI Taxonomy" id="183"/>
    <lineage>
        <taxon>Bacteria</taxon>
        <taxon>Pseudomonadati</taxon>
        <taxon>Spirochaetota</taxon>
        <taxon>Spirochaetia</taxon>
        <taxon>Leptospirales</taxon>
        <taxon>Leptospiraceae</taxon>
        <taxon>Leptonema</taxon>
    </lineage>
</organism>
<sequence length="75" mass="8269">MTQKQADTRAEGVDLSVNAGFSGTEHGLFMQFDEIVSSRRDAFMNLPPCIKTVPGLRLKKGSGSVRKETLLEEEL</sequence>
<protein>
    <submittedName>
        <fullName evidence="1">Uncharacterized protein</fullName>
    </submittedName>
</protein>
<dbReference type="Proteomes" id="UP000460298">
    <property type="component" value="Unassembled WGS sequence"/>
</dbReference>
<dbReference type="EMBL" id="WBUI01000003">
    <property type="protein sequence ID" value="KAB2934294.1"/>
    <property type="molecule type" value="Genomic_DNA"/>
</dbReference>
<gene>
    <name evidence="1" type="ORF">F9K24_04510</name>
</gene>
<proteinExistence type="predicted"/>
<dbReference type="AlphaFoldDB" id="A0A833H3L5"/>